<dbReference type="Pfam" id="PF03478">
    <property type="entry name" value="Beta-prop_KIB1-4"/>
    <property type="match status" value="1"/>
</dbReference>
<sequence>MDVLWLNLPTSLWWLIFHRLDLLDRLRFRAVCLLFRSIASQTQPLRLSPVLLLLPPTKDSDTGEFFSLADHHTYKTHLPQLRNKWVCGSSFGWVFTIDFKSGEISLLNPITKAQISLPPLPAFTDPPELEGEEFERNDVWFIEKATISKDPSTSSDFIVMVIFTYAWVLAFCKPGDGKWTNLKRVEGPCEDVVYYKDKFYAMTNWGALVTWDLSDVNDPKETVILSENEEPPLRPYLVVSNRGELFRVCRNVERDEKEEGDELRDENYYRTLGFVNFKLDEENKRWVLGCICEQAFFVGHNRGICMWTKEHPEFRERCVYFTDDNAERYFENPYGCNDVGVFNLDDGSVEKFYPNHPFWTNPCIWFTPNPR</sequence>
<dbReference type="PANTHER" id="PTHR44259:SF114">
    <property type="entry name" value="OS06G0707300 PROTEIN"/>
    <property type="match status" value="1"/>
</dbReference>
<feature type="domain" description="KIB1-4 beta-propeller" evidence="2">
    <location>
        <begin position="65"/>
        <end position="343"/>
    </location>
</feature>
<proteinExistence type="predicted"/>
<dbReference type="InterPro" id="IPR011047">
    <property type="entry name" value="Quinoprotein_ADH-like_sf"/>
</dbReference>
<dbReference type="Pfam" id="PF00646">
    <property type="entry name" value="F-box"/>
    <property type="match status" value="1"/>
</dbReference>
<dbReference type="InterPro" id="IPR050942">
    <property type="entry name" value="F-box_BR-signaling"/>
</dbReference>
<evidence type="ECO:0000313" key="4">
    <source>
        <dbReference type="Proteomes" id="UP001415857"/>
    </source>
</evidence>
<protein>
    <recommendedName>
        <fullName evidence="5">F-box domain-containing protein</fullName>
    </recommendedName>
</protein>
<evidence type="ECO:0000259" key="2">
    <source>
        <dbReference type="Pfam" id="PF03478"/>
    </source>
</evidence>
<dbReference type="Proteomes" id="UP001415857">
    <property type="component" value="Unassembled WGS sequence"/>
</dbReference>
<dbReference type="InterPro" id="IPR001810">
    <property type="entry name" value="F-box_dom"/>
</dbReference>
<dbReference type="SUPFAM" id="SSF50998">
    <property type="entry name" value="Quinoprotein alcohol dehydrogenase-like"/>
    <property type="match status" value="1"/>
</dbReference>
<evidence type="ECO:0008006" key="5">
    <source>
        <dbReference type="Google" id="ProtNLM"/>
    </source>
</evidence>
<dbReference type="Gene3D" id="1.20.1280.50">
    <property type="match status" value="1"/>
</dbReference>
<name>A0AAP0NDM0_LIQFO</name>
<dbReference type="AlphaFoldDB" id="A0AAP0NDM0"/>
<dbReference type="CDD" id="cd09917">
    <property type="entry name" value="F-box_SF"/>
    <property type="match status" value="1"/>
</dbReference>
<evidence type="ECO:0000259" key="1">
    <source>
        <dbReference type="Pfam" id="PF00646"/>
    </source>
</evidence>
<dbReference type="EMBL" id="JBBPBK010000014">
    <property type="protein sequence ID" value="KAK9269840.1"/>
    <property type="molecule type" value="Genomic_DNA"/>
</dbReference>
<dbReference type="SUPFAM" id="SSF81383">
    <property type="entry name" value="F-box domain"/>
    <property type="match status" value="1"/>
</dbReference>
<keyword evidence="4" id="KW-1185">Reference proteome</keyword>
<dbReference type="InterPro" id="IPR005174">
    <property type="entry name" value="KIB1-4_b-propeller"/>
</dbReference>
<evidence type="ECO:0000313" key="3">
    <source>
        <dbReference type="EMBL" id="KAK9269840.1"/>
    </source>
</evidence>
<dbReference type="InterPro" id="IPR036047">
    <property type="entry name" value="F-box-like_dom_sf"/>
</dbReference>
<dbReference type="PANTHER" id="PTHR44259">
    <property type="entry name" value="OS07G0183000 PROTEIN-RELATED"/>
    <property type="match status" value="1"/>
</dbReference>
<feature type="domain" description="F-box" evidence="1">
    <location>
        <begin position="5"/>
        <end position="40"/>
    </location>
</feature>
<gene>
    <name evidence="3" type="ORF">L1049_025413</name>
</gene>
<accession>A0AAP0NDM0</accession>
<comment type="caution">
    <text evidence="3">The sequence shown here is derived from an EMBL/GenBank/DDBJ whole genome shotgun (WGS) entry which is preliminary data.</text>
</comment>
<organism evidence="3 4">
    <name type="scientific">Liquidambar formosana</name>
    <name type="common">Formosan gum</name>
    <dbReference type="NCBI Taxonomy" id="63359"/>
    <lineage>
        <taxon>Eukaryota</taxon>
        <taxon>Viridiplantae</taxon>
        <taxon>Streptophyta</taxon>
        <taxon>Embryophyta</taxon>
        <taxon>Tracheophyta</taxon>
        <taxon>Spermatophyta</taxon>
        <taxon>Magnoliopsida</taxon>
        <taxon>eudicotyledons</taxon>
        <taxon>Gunneridae</taxon>
        <taxon>Pentapetalae</taxon>
        <taxon>Saxifragales</taxon>
        <taxon>Altingiaceae</taxon>
        <taxon>Liquidambar</taxon>
    </lineage>
</organism>
<reference evidence="3 4" key="1">
    <citation type="journal article" date="2024" name="Plant J.">
        <title>Genome sequences and population genomics reveal climatic adaptation and genomic divergence between two closely related sweetgum species.</title>
        <authorList>
            <person name="Xu W.Q."/>
            <person name="Ren C.Q."/>
            <person name="Zhang X.Y."/>
            <person name="Comes H.P."/>
            <person name="Liu X.H."/>
            <person name="Li Y.G."/>
            <person name="Kettle C.J."/>
            <person name="Jalonen R."/>
            <person name="Gaisberger H."/>
            <person name="Ma Y.Z."/>
            <person name="Qiu Y.X."/>
        </authorList>
    </citation>
    <scope>NUCLEOTIDE SEQUENCE [LARGE SCALE GENOMIC DNA]</scope>
    <source>
        <strain evidence="3">Hangzhou</strain>
    </source>
</reference>